<accession>A0A8J2MKZ7</accession>
<dbReference type="Gene3D" id="3.40.390.10">
    <property type="entry name" value="Collagenase (Catalytic Domain)"/>
    <property type="match status" value="3"/>
</dbReference>
<dbReference type="OrthoDB" id="10438194at2759"/>
<dbReference type="InterPro" id="IPR024079">
    <property type="entry name" value="MetalloPept_cat_dom_sf"/>
</dbReference>
<reference evidence="4" key="1">
    <citation type="submission" date="2021-04" db="EMBL/GenBank/DDBJ databases">
        <authorList>
            <person name="Chebbi M.A.C M."/>
        </authorList>
    </citation>
    <scope>NUCLEOTIDE SEQUENCE</scope>
</reference>
<dbReference type="Pfam" id="PF13574">
    <property type="entry name" value="Reprolysin_2"/>
    <property type="match status" value="1"/>
</dbReference>
<dbReference type="GO" id="GO:0006509">
    <property type="term" value="P:membrane protein ectodomain proteolysis"/>
    <property type="evidence" value="ECO:0007669"/>
    <property type="project" value="TreeGrafter"/>
</dbReference>
<protein>
    <submittedName>
        <fullName evidence="4">Similar to Venom metalloproteinase 2 (Eulophus pennicornis)</fullName>
    </submittedName>
</protein>
<feature type="active site" evidence="1">
    <location>
        <position position="1574"/>
    </location>
</feature>
<comment type="caution">
    <text evidence="4">The sequence shown here is derived from an EMBL/GenBank/DDBJ whole genome shotgun (WGS) entry which is preliminary data.</text>
</comment>
<feature type="chain" id="PRO_5035281017" evidence="2">
    <location>
        <begin position="16"/>
        <end position="3475"/>
    </location>
</feature>
<evidence type="ECO:0000256" key="1">
    <source>
        <dbReference type="PROSITE-ProRule" id="PRU00276"/>
    </source>
</evidence>
<feature type="domain" description="Peptidase M12B" evidence="3">
    <location>
        <begin position="1411"/>
        <end position="1634"/>
    </location>
</feature>
<keyword evidence="1" id="KW-0862">Zinc</keyword>
<keyword evidence="2" id="KW-0732">Signal</keyword>
<dbReference type="EMBL" id="CAJNRD030001118">
    <property type="protein sequence ID" value="CAG5083200.1"/>
    <property type="molecule type" value="Genomic_DNA"/>
</dbReference>
<name>A0A8J2MKZ7_COTCN</name>
<feature type="binding site" evidence="1">
    <location>
        <position position="1583"/>
    </location>
    <ligand>
        <name>Zn(2+)</name>
        <dbReference type="ChEBI" id="CHEBI:29105"/>
        <note>catalytic</note>
    </ligand>
</feature>
<dbReference type="Proteomes" id="UP000786811">
    <property type="component" value="Unassembled WGS sequence"/>
</dbReference>
<feature type="binding site" evidence="1">
    <location>
        <position position="1577"/>
    </location>
    <ligand>
        <name>Zn(2+)</name>
        <dbReference type="ChEBI" id="CHEBI:29105"/>
        <note>catalytic</note>
    </ligand>
</feature>
<feature type="domain" description="Peptidase M12B" evidence="3">
    <location>
        <begin position="2149"/>
        <end position="2367"/>
    </location>
</feature>
<sequence>MKLWVVLSILAIVQSFQYDDDWEGAEGQYEREVYDDDIPIILTLPEIVPVLQVKIFYKNHHLYVTQREMPREHPKLHPSEEKPDLQIVVPDTKSVFLHPSDINDKEIYIHHSKDHIFVFQGEVPEIQPELPLISTADDSILYLNATSFIPEKLIKIYYDGDRLFVSQRDVPDNKYFNEKPTRSFLQYIGSDRAIVYLYPTKINWDQDVAVQHSPHSISVFQGRKPRSYRREDNAGETKYLPDSAQDYDATFEAGELYPMYSGDYNPRKTALIFFDNGKMRITQKGAPEETNPDLAPNKGTLQTMTSDKNKLVFHPARFSPGKQIKVQHLGKRIFVWTGRDRAPSFNVNNPEIIEVIRPKVDHEDYDTTVDDGVVFEVYSNDFNPDKLVRIFIKNGQLRITQVNTPEETDPNLVPGVKSLQTITPDENSLLFHPARFSPDVKIRILYKNNKIFLWTGRSQPPRFNTNRLEIIEVIEPETEDPAPEETPFDTSFDSGETVKLFPTEFDLTRLVYIFFENGQLKVTQIGAPEEPRRNIRSKYRNLRIISVDDNKLMLYPARIIQDQEINLRHEDGEIFLWQGSDQLPIRNVNRPDIVKVIKPPRPEPKEVPQDLYVRSGKTLIVSPRTFDVNKLVYVVFKNNKLQVTQDNAPEELDLIVEENLPIVKSDTAPLMFHPNLLDLHTKIYIRRQNGMIYIWQGSEDLPVDVSDVEDDQTPINVEVSKIKQNSSVIIVNKPHKEDINVALIETDNSSAIIAKKPVEDINITIKTKNNSSKIIAKKPVEDINLTLIKTKNNSSKIIAKKPVEDINITIKTKNNSSKIIAKKPVEDINITIKTKNNSSKIIAKKPVEDINIRIKTKNNSSKIIAKKPVEDINLTLIKTEDNSAISDVDSNIKDVHYKFNEGNTSEPNKTTVNSSDIFINKVVEINSIMNISLSKFNPKILVSVSFKNDTWVISQLNTPKETLTKASSSTKLQIIKPSTETIFLHTAFIDPSEVHLRYDNGKIYIWQGDSQPLVNIETDVVSVPELAKPKIEHKSKPVTDLLVQDTIELELPKAENVFLNSKKPKVTFNQTIKSGRTLSMASGEFDTHKLVMVSFKNNILEVTQVRCPKETWDERIEYKKNLQIIRQDTDMMYLHAGLANLEFNINFRHDYGKIYIWQGAKPTVNIDSPILNVIDQNPRVVTSENEFDATYESNYTVKEFSRRFNMGKLLSVTVEYNQLHLSQVNMPEDSVSATGEYKNLQVVRSESVRVLIHLARINPDLLIHFRYENGRIYIWQGSDRIPESDVDMPSVVQVIEPSGGEDEKEEDEDDEETVVKDLNQSVSDKMTLTLFSNMYNPDKLVVVKHANHQIHVNQVDRVKDDGNKNPGYEDLHLSVPNKSSATFDPRKVDPTLIIDGLSYQPASKIPIPDVIYPEILITVDYNFYKRFNKETIIPYLFSFWSGVDMFYRQLQNPKYKLSIAGVVIAEDFQVLHFMIPERNNKTFTMSINFMNVISGDMPKWLSVNASEIALSSYDIQMLMTPYIYEFENKNGEVLTFVGLSSRTSACYGQTHLSPLGGVISEPHNFQGVLRAVHELGHIFGSAHDLSCENSSCEKQYLMASQENFWTITRFSETTINNFHRALEENDFSCMYNKANVDKPLHMILDEDDRLVTSKQKFAADKVIKIYYEDDTLIVTQVNTDKSSVAEKLDDSFLKIVVTDDNVLEVNPDEISQLSKVNIYHEDQFIYAYQGRKPVPENYNDVLESNPEDLSPDYFENDDTEMCFNKTDFDSDKLVKIYYENNKIHVSQRNVPDCESPNERKSSYLQYIGSELGIIYLYLTEINWDKEVCVQHDDASIFVYQGEKPDLDRWEYNSGKIKYLPDESYVNRKLPESEERKQRSEFNLTLDTEHTLSIFPNEFNQKKLVSISFENDKLIISQIGTPEENRVEENMLSEDANVMFFTRDVNKLLLHPVRLTSRKEIHIRHLDKRQEIYRKHGCEVGKCDIVKIKLPSRRTGSLNSTISFKLKAFGTETVLNLRKSNGILVGDNTPVYFGKSVESKVPGEKRKVLLQKQLGLFSSKIRSQLYEDEANFAIVTLDFDSDGPKIKNGFVTSKNFTLSELQENFSNASRNHFYLARYMYGDTLEKFSHPLIIDGLSEQPTRKIQIPEVIHPKILVVVDYNVYKRFDKETIIPYLFSFWSGVDMFFRQLQTPEYKLSIAGVLIAEDLQVLKFMIPTKKNNTSPMSINYSLALDAISSWLLSAKSVIPLSSYDLQMIMTPYTYAHERRNETGIFYDYTAGLSYMPSACNGINYNHPDGGITADPHNFQGVLRAAHELGHVFGSNHDRKVPCDNDLPCEEQYLMAPEEVSWTKTKFSEASIEQFRNILESVKLIAKERDFSCMYNEPDIEKDKPFNMIVPSKERLVVSKYEFVADQVIKISYDNNTLIVTQVNTRKSSVAKKLDDSFLKIAVTDDNVIEVDPDKISQWSKVNIYHEDQFIYAYQGRKPVPENYNNALESNPKDLSPDYFKNDDTKMCFNKTDFDSDKLVKIYYENNKIHVSQRNVPDCESPNERKSSYLQYIGSELGIIYLYLTEINWDKKVCVQHDGNSIFVYQGEKPDLNRRENNSGKIKYLPDESYVNRKLPESEERKQRSEFNLTLDTEHTLSIFPNRFNRTKLVSISFENDKLIISQVGTSEDNTGGIMIFEDEDLMFMTSDVNKLLLHPMRLISRKQIHIRHENKKIKVWQGSSDSPPVLKKRQEIYRKHGCEEGKCDIFEIESLSRQKRSVDSTISFSLKRYGSDRVLNFRKSEGILVGDNTPVYFGKSVGSELLLEKQLGLFSSEVRSQLYEDEANLATVVLEFTSGKPEIKDFQVFDFMMPQKMRTTMSVDFDTAVNSMSNWLIQEKSLIPFNSYDLFMIMTPYTDESNDRQSNIGLGKKYAACNGINYNHPVGGIIADPNNFKGIYRAAHSLGYMFGAEPDSEEKYIMSAEESLPITRWSAGSIEQVKSQLNERDFSCMYNRPEILKNKPFHITLTGNRRMVVSKYEFAADKVIKIYYEDDTLIVTQENTRKSSVAKNLDDSFLKIAVTDNNVIEVDPDKISQWSKVIIYHEDQFIYAYQGRKPVPENYNNVLESNPKDLSPNYFENDDTEMCFNKTDFDSDKLVKIYYENNKIHVSQRNVPDNESPNERKSSYLQYIGSELGIIYLYLTEINWDKEVCFQHDDASIFVYQGKKPDLDRWEDNSGKIKYLPDESYVNRKLPESKDRKQRPDFYLTLDTEYTLSIFSNEFNQKKLVSISFENDKLIISQIGTPEENRVEENMLSEDANVMFFTRDVNKLLLHPGRVTSKKIIHILHKNKKIKVWQGFYDSPPSLSFNHPDIIEILTENSKSSTIIDDIKLTVENDEVLEIFSGEFDPLKSVLVVFKNNKLEVTQKKQDQKIPNSSGGYRKLKLIQPDSETIEFFPVQIDPTVEIRIRHQNGKIYVWQGSQMPRIRKALP</sequence>
<proteinExistence type="predicted"/>
<organism evidence="4 5">
    <name type="scientific">Cotesia congregata</name>
    <name type="common">Parasitoid wasp</name>
    <name type="synonym">Apanteles congregatus</name>
    <dbReference type="NCBI Taxonomy" id="51543"/>
    <lineage>
        <taxon>Eukaryota</taxon>
        <taxon>Metazoa</taxon>
        <taxon>Ecdysozoa</taxon>
        <taxon>Arthropoda</taxon>
        <taxon>Hexapoda</taxon>
        <taxon>Insecta</taxon>
        <taxon>Pterygota</taxon>
        <taxon>Neoptera</taxon>
        <taxon>Endopterygota</taxon>
        <taxon>Hymenoptera</taxon>
        <taxon>Apocrita</taxon>
        <taxon>Ichneumonoidea</taxon>
        <taxon>Braconidae</taxon>
        <taxon>Microgastrinae</taxon>
        <taxon>Cotesia</taxon>
    </lineage>
</organism>
<feature type="binding site" evidence="1">
    <location>
        <position position="2323"/>
    </location>
    <ligand>
        <name>Zn(2+)</name>
        <dbReference type="ChEBI" id="CHEBI:29105"/>
        <note>catalytic</note>
    </ligand>
</feature>
<dbReference type="PANTHER" id="PTHR11905">
    <property type="entry name" value="ADAM A DISINTEGRIN AND METALLOPROTEASE DOMAIN"/>
    <property type="match status" value="1"/>
</dbReference>
<keyword evidence="1" id="KW-0479">Metal-binding</keyword>
<comment type="caution">
    <text evidence="1">Lacks conserved residue(s) required for the propagation of feature annotation.</text>
</comment>
<evidence type="ECO:0000256" key="2">
    <source>
        <dbReference type="SAM" id="SignalP"/>
    </source>
</evidence>
<dbReference type="GO" id="GO:0046872">
    <property type="term" value="F:metal ion binding"/>
    <property type="evidence" value="ECO:0007669"/>
    <property type="project" value="UniProtKB-KW"/>
</dbReference>
<feature type="active site" evidence="1">
    <location>
        <position position="2314"/>
    </location>
</feature>
<dbReference type="SUPFAM" id="SSF55486">
    <property type="entry name" value="Metalloproteases ('zincins'), catalytic domain"/>
    <property type="match status" value="3"/>
</dbReference>
<evidence type="ECO:0000313" key="5">
    <source>
        <dbReference type="Proteomes" id="UP000786811"/>
    </source>
</evidence>
<dbReference type="InterPro" id="IPR001590">
    <property type="entry name" value="Peptidase_M12B"/>
</dbReference>
<evidence type="ECO:0000313" key="4">
    <source>
        <dbReference type="EMBL" id="CAG5083200.1"/>
    </source>
</evidence>
<evidence type="ECO:0000259" key="3">
    <source>
        <dbReference type="PROSITE" id="PS50215"/>
    </source>
</evidence>
<dbReference type="PROSITE" id="PS50215">
    <property type="entry name" value="ADAM_MEPRO"/>
    <property type="match status" value="2"/>
</dbReference>
<dbReference type="PANTHER" id="PTHR11905:SF249">
    <property type="entry name" value="SOL NARAE, ISOFORM C"/>
    <property type="match status" value="1"/>
</dbReference>
<dbReference type="GO" id="GO:0004222">
    <property type="term" value="F:metalloendopeptidase activity"/>
    <property type="evidence" value="ECO:0007669"/>
    <property type="project" value="InterPro"/>
</dbReference>
<keyword evidence="5" id="KW-1185">Reference proteome</keyword>
<feature type="binding site" evidence="1">
    <location>
        <position position="2313"/>
    </location>
    <ligand>
        <name>Zn(2+)</name>
        <dbReference type="ChEBI" id="CHEBI:29105"/>
        <note>catalytic</note>
    </ligand>
</feature>
<dbReference type="Pfam" id="PF01421">
    <property type="entry name" value="Reprolysin"/>
    <property type="match status" value="1"/>
</dbReference>
<gene>
    <name evidence="4" type="ORF">HICCMSTLAB_LOCUS3763</name>
</gene>
<feature type="binding site" evidence="1">
    <location>
        <position position="2317"/>
    </location>
    <ligand>
        <name>Zn(2+)</name>
        <dbReference type="ChEBI" id="CHEBI:29105"/>
        <note>catalytic</note>
    </ligand>
</feature>
<feature type="signal peptide" evidence="2">
    <location>
        <begin position="1"/>
        <end position="15"/>
    </location>
</feature>
<feature type="binding site" evidence="1">
    <location>
        <position position="1573"/>
    </location>
    <ligand>
        <name>Zn(2+)</name>
        <dbReference type="ChEBI" id="CHEBI:29105"/>
        <note>catalytic</note>
    </ligand>
</feature>